<evidence type="ECO:0000313" key="7">
    <source>
        <dbReference type="EMBL" id="RMA93036.1"/>
    </source>
</evidence>
<dbReference type="Pfam" id="PF10150">
    <property type="entry name" value="RNase_E_G"/>
    <property type="match status" value="1"/>
</dbReference>
<dbReference type="AlphaFoldDB" id="A0A3M0B8Y8"/>
<sequence>MDRDLIILTSTNLIIYIIRENNENVELYVENKDELQNVGGVYKGRIKRLAPAMNAVFVDIGNDREAFLHVKDINNYKLNQPILVQVKRGQIGNKGAKLTEKIAIPGKYLVLTPTVKTVNISSKYTDENQKAVLKDRVKDILSEYNPENYGYIIRTLTCEASDEDIIEDFLNLKSIWENILKRFDKVKAPSQLFLEDYKLYTILKDYAGKFNNIITDDIKLYKILRKYTKNFFGNIDIKIKLFKENNKSLYEYYEIPKTIHKILNPYVWLKSGGYLVIEETEALVSIDVNSGSSCKSKNLEETAFATNVESCKEIAKHLRLRDLGGIIIIDFIDMNEDSKKEELINILKQETFFDKKPIKIRGFTSLGLLELTRKKIDESNIKKLSQFCYICNGKGYTKSINLVLFDIEKKIQCIKPFAKLQIKINPLLEKGLKLILKNLDISKNVKIIKDERLSVDKYIIERKA</sequence>
<evidence type="ECO:0000256" key="1">
    <source>
        <dbReference type="ARBA" id="ARBA00001946"/>
    </source>
</evidence>
<comment type="cofactor">
    <cofactor evidence="1">
        <name>Mg(2+)</name>
        <dbReference type="ChEBI" id="CHEBI:18420"/>
    </cofactor>
</comment>
<dbReference type="RefSeq" id="WP_121923618.1">
    <property type="nucleotide sequence ID" value="NZ_REFO01000015.1"/>
</dbReference>
<proteinExistence type="predicted"/>
<dbReference type="GO" id="GO:0046872">
    <property type="term" value="F:metal ion binding"/>
    <property type="evidence" value="ECO:0007669"/>
    <property type="project" value="UniProtKB-KW"/>
</dbReference>
<evidence type="ECO:0000313" key="8">
    <source>
        <dbReference type="Proteomes" id="UP000280842"/>
    </source>
</evidence>
<dbReference type="GO" id="GO:0005737">
    <property type="term" value="C:cytoplasm"/>
    <property type="evidence" value="ECO:0007669"/>
    <property type="project" value="TreeGrafter"/>
</dbReference>
<dbReference type="Proteomes" id="UP000280842">
    <property type="component" value="Unassembled WGS sequence"/>
</dbReference>
<evidence type="ECO:0000259" key="6">
    <source>
        <dbReference type="PROSITE" id="PS50126"/>
    </source>
</evidence>
<keyword evidence="4" id="KW-0460">Magnesium</keyword>
<dbReference type="Gene3D" id="2.40.50.140">
    <property type="entry name" value="Nucleic acid-binding proteins"/>
    <property type="match status" value="1"/>
</dbReference>
<dbReference type="InterPro" id="IPR012340">
    <property type="entry name" value="NA-bd_OB-fold"/>
</dbReference>
<dbReference type="InterPro" id="IPR004659">
    <property type="entry name" value="RNase_E/G"/>
</dbReference>
<dbReference type="EMBL" id="REFO01000015">
    <property type="protein sequence ID" value="RMA93036.1"/>
    <property type="molecule type" value="Genomic_DNA"/>
</dbReference>
<evidence type="ECO:0000256" key="5">
    <source>
        <dbReference type="ARBA" id="ARBA00022884"/>
    </source>
</evidence>
<evidence type="ECO:0000256" key="3">
    <source>
        <dbReference type="ARBA" id="ARBA00022801"/>
    </source>
</evidence>
<dbReference type="GO" id="GO:0003723">
    <property type="term" value="F:RNA binding"/>
    <property type="evidence" value="ECO:0007669"/>
    <property type="project" value="UniProtKB-KW"/>
</dbReference>
<comment type="caution">
    <text evidence="7">The sequence shown here is derived from an EMBL/GenBank/DDBJ whole genome shotgun (WGS) entry which is preliminary data.</text>
</comment>
<protein>
    <submittedName>
        <fullName evidence="7">Ribonuclease G</fullName>
    </submittedName>
</protein>
<dbReference type="PANTHER" id="PTHR30001">
    <property type="entry name" value="RIBONUCLEASE"/>
    <property type="match status" value="1"/>
</dbReference>
<dbReference type="CDD" id="cd04453">
    <property type="entry name" value="S1_RNase_E"/>
    <property type="match status" value="1"/>
</dbReference>
<dbReference type="SUPFAM" id="SSF50249">
    <property type="entry name" value="Nucleic acid-binding proteins"/>
    <property type="match status" value="1"/>
</dbReference>
<dbReference type="GO" id="GO:0016787">
    <property type="term" value="F:hydrolase activity"/>
    <property type="evidence" value="ECO:0007669"/>
    <property type="project" value="UniProtKB-KW"/>
</dbReference>
<dbReference type="GO" id="GO:0006364">
    <property type="term" value="P:rRNA processing"/>
    <property type="evidence" value="ECO:0007669"/>
    <property type="project" value="TreeGrafter"/>
</dbReference>
<organism evidence="7 8">
    <name type="scientific">Hydrogenothermus marinus</name>
    <dbReference type="NCBI Taxonomy" id="133270"/>
    <lineage>
        <taxon>Bacteria</taxon>
        <taxon>Pseudomonadati</taxon>
        <taxon>Aquificota</taxon>
        <taxon>Aquificia</taxon>
        <taxon>Aquificales</taxon>
        <taxon>Hydrogenothermaceae</taxon>
        <taxon>Hydrogenothermus</taxon>
    </lineage>
</organism>
<dbReference type="GO" id="GO:0004540">
    <property type="term" value="F:RNA nuclease activity"/>
    <property type="evidence" value="ECO:0007669"/>
    <property type="project" value="InterPro"/>
</dbReference>
<evidence type="ECO:0000256" key="2">
    <source>
        <dbReference type="ARBA" id="ARBA00022723"/>
    </source>
</evidence>
<dbReference type="PANTHER" id="PTHR30001:SF0">
    <property type="entry name" value="RIBONUCLEASE G"/>
    <property type="match status" value="1"/>
</dbReference>
<dbReference type="InterPro" id="IPR019307">
    <property type="entry name" value="RNA-bd_AU-1/RNase_E/G"/>
</dbReference>
<keyword evidence="8" id="KW-1185">Reference proteome</keyword>
<name>A0A3M0B8Y8_9AQUI</name>
<dbReference type="InterPro" id="IPR003029">
    <property type="entry name" value="S1_domain"/>
</dbReference>
<dbReference type="SMART" id="SM00316">
    <property type="entry name" value="S1"/>
    <property type="match status" value="1"/>
</dbReference>
<keyword evidence="3" id="KW-0378">Hydrolase</keyword>
<keyword evidence="2" id="KW-0479">Metal-binding</keyword>
<dbReference type="OrthoDB" id="9804278at2"/>
<reference evidence="7 8" key="1">
    <citation type="submission" date="2018-10" db="EMBL/GenBank/DDBJ databases">
        <title>Genomic Encyclopedia of Archaeal and Bacterial Type Strains, Phase II (KMG-II): from individual species to whole genera.</title>
        <authorList>
            <person name="Goeker M."/>
        </authorList>
    </citation>
    <scope>NUCLEOTIDE SEQUENCE [LARGE SCALE GENOMIC DNA]</scope>
    <source>
        <strain evidence="7 8">VM1</strain>
    </source>
</reference>
<feature type="domain" description="S1 motif" evidence="6">
    <location>
        <begin position="39"/>
        <end position="101"/>
    </location>
</feature>
<keyword evidence="5" id="KW-0694">RNA-binding</keyword>
<accession>A0A3M0B8Y8</accession>
<gene>
    <name evidence="7" type="ORF">CLV39_1514</name>
</gene>
<dbReference type="NCBIfam" id="TIGR00757">
    <property type="entry name" value="RNaseEG"/>
    <property type="match status" value="1"/>
</dbReference>
<dbReference type="PROSITE" id="PS50126">
    <property type="entry name" value="S1"/>
    <property type="match status" value="1"/>
</dbReference>
<evidence type="ECO:0000256" key="4">
    <source>
        <dbReference type="ARBA" id="ARBA00022842"/>
    </source>
</evidence>